<evidence type="ECO:0000313" key="2">
    <source>
        <dbReference type="Proteomes" id="UP000536711"/>
    </source>
</evidence>
<organism evidence="1 2">
    <name type="scientific">Fusarium acutatum</name>
    <dbReference type="NCBI Taxonomy" id="78861"/>
    <lineage>
        <taxon>Eukaryota</taxon>
        <taxon>Fungi</taxon>
        <taxon>Dikarya</taxon>
        <taxon>Ascomycota</taxon>
        <taxon>Pezizomycotina</taxon>
        <taxon>Sordariomycetes</taxon>
        <taxon>Hypocreomycetidae</taxon>
        <taxon>Hypocreales</taxon>
        <taxon>Nectriaceae</taxon>
        <taxon>Fusarium</taxon>
        <taxon>Fusarium fujikuroi species complex</taxon>
    </lineage>
</organism>
<evidence type="ECO:0000313" key="1">
    <source>
        <dbReference type="EMBL" id="KAF4419326.1"/>
    </source>
</evidence>
<dbReference type="Proteomes" id="UP000536711">
    <property type="component" value="Unassembled WGS sequence"/>
</dbReference>
<dbReference type="AlphaFoldDB" id="A0A8H4NCT3"/>
<keyword evidence="2" id="KW-1185">Reference proteome</keyword>
<comment type="caution">
    <text evidence="1">The sequence shown here is derived from an EMBL/GenBank/DDBJ whole genome shotgun (WGS) entry which is preliminary data.</text>
</comment>
<name>A0A8H4NCT3_9HYPO</name>
<dbReference type="EMBL" id="JAADJF010000383">
    <property type="protein sequence ID" value="KAF4419326.1"/>
    <property type="molecule type" value="Genomic_DNA"/>
</dbReference>
<reference evidence="1 2" key="1">
    <citation type="submission" date="2020-01" db="EMBL/GenBank/DDBJ databases">
        <title>Identification and distribution of gene clusters putatively required for synthesis of sphingolipid metabolism inhibitors in phylogenetically diverse species of the filamentous fungus Fusarium.</title>
        <authorList>
            <person name="Kim H.-S."/>
            <person name="Busman M."/>
            <person name="Brown D.W."/>
            <person name="Divon H."/>
            <person name="Uhlig S."/>
            <person name="Proctor R.H."/>
        </authorList>
    </citation>
    <scope>NUCLEOTIDE SEQUENCE [LARGE SCALE GENOMIC DNA]</scope>
    <source>
        <strain evidence="1 2">NRRL 13308</strain>
    </source>
</reference>
<protein>
    <submittedName>
        <fullName evidence="1">Uncharacterized protein</fullName>
    </submittedName>
</protein>
<dbReference type="OrthoDB" id="5041245at2759"/>
<gene>
    <name evidence="1" type="ORF">FACUT_11494</name>
</gene>
<accession>A0A8H4NCT3</accession>
<sequence length="112" mass="13084">MNVFWRLDDIITWAIDDNPNERLTFAHIEGPPASAKAIQLPRKILESSRILDHRRTFIVQVLPDFKRNAVVEGRGSWSPNLELEEGQHQPQLKVETYRETVEYLGIGYREKK</sequence>
<proteinExistence type="predicted"/>